<dbReference type="RefSeq" id="WP_377056115.1">
    <property type="nucleotide sequence ID" value="NZ_JBHLVZ010000091.1"/>
</dbReference>
<dbReference type="Gene3D" id="1.10.10.10">
    <property type="entry name" value="Winged helix-like DNA-binding domain superfamily/Winged helix DNA-binding domain"/>
    <property type="match status" value="1"/>
</dbReference>
<comment type="caution">
    <text evidence="5">The sequence shown here is derived from an EMBL/GenBank/DDBJ whole genome shotgun (WGS) entry which is preliminary data.</text>
</comment>
<dbReference type="InterPro" id="IPR016032">
    <property type="entry name" value="Sig_transdc_resp-reg_C-effctor"/>
</dbReference>
<keyword evidence="2" id="KW-0238">DNA-binding</keyword>
<dbReference type="PANTHER" id="PTHR44688">
    <property type="entry name" value="DNA-BINDING TRANSCRIPTIONAL ACTIVATOR DEVR_DOSR"/>
    <property type="match status" value="1"/>
</dbReference>
<dbReference type="Proteomes" id="UP001589789">
    <property type="component" value="Unassembled WGS sequence"/>
</dbReference>
<dbReference type="PROSITE" id="PS00622">
    <property type="entry name" value="HTH_LUXR_1"/>
    <property type="match status" value="1"/>
</dbReference>
<organism evidence="5 6">
    <name type="scientific">Muricoccus vinaceus</name>
    <dbReference type="NCBI Taxonomy" id="424704"/>
    <lineage>
        <taxon>Bacteria</taxon>
        <taxon>Pseudomonadati</taxon>
        <taxon>Pseudomonadota</taxon>
        <taxon>Alphaproteobacteria</taxon>
        <taxon>Acetobacterales</taxon>
        <taxon>Roseomonadaceae</taxon>
        <taxon>Muricoccus</taxon>
    </lineage>
</organism>
<dbReference type="PANTHER" id="PTHR44688:SF16">
    <property type="entry name" value="DNA-BINDING TRANSCRIPTIONAL ACTIVATOR DEVR_DOSR"/>
    <property type="match status" value="1"/>
</dbReference>
<keyword evidence="3" id="KW-0804">Transcription</keyword>
<evidence type="ECO:0000256" key="1">
    <source>
        <dbReference type="ARBA" id="ARBA00023015"/>
    </source>
</evidence>
<dbReference type="SMART" id="SM00421">
    <property type="entry name" value="HTH_LUXR"/>
    <property type="match status" value="1"/>
</dbReference>
<accession>A0ABV6J013</accession>
<dbReference type="CDD" id="cd06170">
    <property type="entry name" value="LuxR_C_like"/>
    <property type="match status" value="1"/>
</dbReference>
<feature type="domain" description="HTH luxR-type" evidence="4">
    <location>
        <begin position="69"/>
        <end position="134"/>
    </location>
</feature>
<dbReference type="PROSITE" id="PS50043">
    <property type="entry name" value="HTH_LUXR_2"/>
    <property type="match status" value="1"/>
</dbReference>
<dbReference type="Pfam" id="PF00196">
    <property type="entry name" value="GerE"/>
    <property type="match status" value="1"/>
</dbReference>
<sequence length="172" mass="17677">MAQPRGTIALPALEAEAPPRPLHPLLDAVAEALDELALGQSLAAADEDGRETLVSFDLDGFRYALTRRRLADGVRLSPREAEIIRLVANGLPNKCIGAMLDISAWTVATHLRRIFAKLGVNSRAAMIARAGGAASQAVAAPASGWGGAQNGSGKAAGALRGLAQGQVGRAPA</sequence>
<dbReference type="PRINTS" id="PR00038">
    <property type="entry name" value="HTHLUXR"/>
</dbReference>
<keyword evidence="1" id="KW-0805">Transcription regulation</keyword>
<name>A0ABV6J013_9PROT</name>
<evidence type="ECO:0000259" key="4">
    <source>
        <dbReference type="PROSITE" id="PS50043"/>
    </source>
</evidence>
<protein>
    <submittedName>
        <fullName evidence="5">LuxR C-terminal-related transcriptional regulator</fullName>
    </submittedName>
</protein>
<keyword evidence="6" id="KW-1185">Reference proteome</keyword>
<gene>
    <name evidence="5" type="ORF">ACFFIC_26550</name>
</gene>
<dbReference type="SUPFAM" id="SSF46894">
    <property type="entry name" value="C-terminal effector domain of the bipartite response regulators"/>
    <property type="match status" value="1"/>
</dbReference>
<evidence type="ECO:0000313" key="5">
    <source>
        <dbReference type="EMBL" id="MFC0389081.1"/>
    </source>
</evidence>
<dbReference type="EMBL" id="JBHLVZ010000091">
    <property type="protein sequence ID" value="MFC0389081.1"/>
    <property type="molecule type" value="Genomic_DNA"/>
</dbReference>
<dbReference type="InterPro" id="IPR036388">
    <property type="entry name" value="WH-like_DNA-bd_sf"/>
</dbReference>
<evidence type="ECO:0000313" key="6">
    <source>
        <dbReference type="Proteomes" id="UP001589789"/>
    </source>
</evidence>
<dbReference type="InterPro" id="IPR000792">
    <property type="entry name" value="Tscrpt_reg_LuxR_C"/>
</dbReference>
<evidence type="ECO:0000256" key="3">
    <source>
        <dbReference type="ARBA" id="ARBA00023163"/>
    </source>
</evidence>
<reference evidence="5 6" key="1">
    <citation type="submission" date="2024-09" db="EMBL/GenBank/DDBJ databases">
        <authorList>
            <person name="Sun Q."/>
            <person name="Mori K."/>
        </authorList>
    </citation>
    <scope>NUCLEOTIDE SEQUENCE [LARGE SCALE GENOMIC DNA]</scope>
    <source>
        <strain evidence="5 6">CCM 7468</strain>
    </source>
</reference>
<proteinExistence type="predicted"/>
<evidence type="ECO:0000256" key="2">
    <source>
        <dbReference type="ARBA" id="ARBA00023125"/>
    </source>
</evidence>